<evidence type="ECO:0000256" key="1">
    <source>
        <dbReference type="SAM" id="MobiDB-lite"/>
    </source>
</evidence>
<feature type="compositionally biased region" description="Basic residues" evidence="1">
    <location>
        <begin position="215"/>
        <end position="224"/>
    </location>
</feature>
<accession>A0A1V6P829</accession>
<proteinExistence type="predicted"/>
<sequence length="234" mass="26998">MATGTATELLSRLASQVYIKAFPGPRNLSDSRQILASLQKFGEVTTFINLKYGVSTTNSSKNRPIVAIFESGDAADRARAASPLTVSLQDSETPMTCTIEKSLHDHEEMLKRNPFYGTYGMLSKQGRIWKDMMSKETGVPLRGLADVLQSSQKHYVHDSNRSKEELEMLDDMRSLFGLWREGMEREKKEREKKEREKKEREKAKAKEEDKERTGLRRVSRQMQRRGKDESERFW</sequence>
<dbReference type="OrthoDB" id="5367448at2759"/>
<dbReference type="Proteomes" id="UP000191522">
    <property type="component" value="Unassembled WGS sequence"/>
</dbReference>
<feature type="compositionally biased region" description="Basic and acidic residues" evidence="1">
    <location>
        <begin position="183"/>
        <end position="214"/>
    </location>
</feature>
<evidence type="ECO:0000313" key="3">
    <source>
        <dbReference type="Proteomes" id="UP000191522"/>
    </source>
</evidence>
<evidence type="ECO:0000313" key="2">
    <source>
        <dbReference type="EMBL" id="OQD73003.1"/>
    </source>
</evidence>
<name>A0A1V6P829_PENDC</name>
<feature type="compositionally biased region" description="Basic and acidic residues" evidence="1">
    <location>
        <begin position="225"/>
        <end position="234"/>
    </location>
</feature>
<dbReference type="EMBL" id="MDYL01000017">
    <property type="protein sequence ID" value="OQD73003.1"/>
    <property type="molecule type" value="Genomic_DNA"/>
</dbReference>
<comment type="caution">
    <text evidence="2">The sequence shown here is derived from an EMBL/GenBank/DDBJ whole genome shotgun (WGS) entry which is preliminary data.</text>
</comment>
<keyword evidence="3" id="KW-1185">Reference proteome</keyword>
<dbReference type="AlphaFoldDB" id="A0A1V6P829"/>
<protein>
    <submittedName>
        <fullName evidence="2">Uncharacterized protein</fullName>
    </submittedName>
</protein>
<gene>
    <name evidence="2" type="ORF">PENDEC_c017G06248</name>
</gene>
<reference evidence="3" key="1">
    <citation type="journal article" date="2017" name="Nat. Microbiol.">
        <title>Global analysis of biosynthetic gene clusters reveals vast potential of secondary metabolite production in Penicillium species.</title>
        <authorList>
            <person name="Nielsen J.C."/>
            <person name="Grijseels S."/>
            <person name="Prigent S."/>
            <person name="Ji B."/>
            <person name="Dainat J."/>
            <person name="Nielsen K.F."/>
            <person name="Frisvad J.C."/>
            <person name="Workman M."/>
            <person name="Nielsen J."/>
        </authorList>
    </citation>
    <scope>NUCLEOTIDE SEQUENCE [LARGE SCALE GENOMIC DNA]</scope>
    <source>
        <strain evidence="3">IBT 11843</strain>
    </source>
</reference>
<feature type="region of interest" description="Disordered" evidence="1">
    <location>
        <begin position="183"/>
        <end position="234"/>
    </location>
</feature>
<organism evidence="2 3">
    <name type="scientific">Penicillium decumbens</name>
    <dbReference type="NCBI Taxonomy" id="69771"/>
    <lineage>
        <taxon>Eukaryota</taxon>
        <taxon>Fungi</taxon>
        <taxon>Dikarya</taxon>
        <taxon>Ascomycota</taxon>
        <taxon>Pezizomycotina</taxon>
        <taxon>Eurotiomycetes</taxon>
        <taxon>Eurotiomycetidae</taxon>
        <taxon>Eurotiales</taxon>
        <taxon>Aspergillaceae</taxon>
        <taxon>Penicillium</taxon>
    </lineage>
</organism>